<gene>
    <name evidence="2" type="ORF">PLEPLA_LOCUS15633</name>
</gene>
<feature type="region of interest" description="Disordered" evidence="1">
    <location>
        <begin position="76"/>
        <end position="95"/>
    </location>
</feature>
<organism evidence="2 3">
    <name type="scientific">Pleuronectes platessa</name>
    <name type="common">European plaice</name>
    <dbReference type="NCBI Taxonomy" id="8262"/>
    <lineage>
        <taxon>Eukaryota</taxon>
        <taxon>Metazoa</taxon>
        <taxon>Chordata</taxon>
        <taxon>Craniata</taxon>
        <taxon>Vertebrata</taxon>
        <taxon>Euteleostomi</taxon>
        <taxon>Actinopterygii</taxon>
        <taxon>Neopterygii</taxon>
        <taxon>Teleostei</taxon>
        <taxon>Neoteleostei</taxon>
        <taxon>Acanthomorphata</taxon>
        <taxon>Carangaria</taxon>
        <taxon>Pleuronectiformes</taxon>
        <taxon>Pleuronectoidei</taxon>
        <taxon>Pleuronectidae</taxon>
        <taxon>Pleuronectes</taxon>
    </lineage>
</organism>
<dbReference type="Proteomes" id="UP001153269">
    <property type="component" value="Unassembled WGS sequence"/>
</dbReference>
<dbReference type="EMBL" id="CADEAL010000990">
    <property type="protein sequence ID" value="CAB1427692.1"/>
    <property type="molecule type" value="Genomic_DNA"/>
</dbReference>
<keyword evidence="3" id="KW-1185">Reference proteome</keyword>
<evidence type="ECO:0000313" key="3">
    <source>
        <dbReference type="Proteomes" id="UP001153269"/>
    </source>
</evidence>
<proteinExistence type="predicted"/>
<sequence length="113" mass="12334">MACPGVGRDHFLTVRAASEVSFTRCTRDKLVQSIQDIVRRSFTPSVLMEKISCFAVDLMKFITTIATKNISPPAEPAVVLEGEGPSQVPTSSCDSSCCHQYRVLERGPQGQDT</sequence>
<dbReference type="AlphaFoldDB" id="A0A9N7UBX9"/>
<evidence type="ECO:0000256" key="1">
    <source>
        <dbReference type="SAM" id="MobiDB-lite"/>
    </source>
</evidence>
<evidence type="ECO:0000313" key="2">
    <source>
        <dbReference type="EMBL" id="CAB1427692.1"/>
    </source>
</evidence>
<protein>
    <submittedName>
        <fullName evidence="2">Uncharacterized protein</fullName>
    </submittedName>
</protein>
<comment type="caution">
    <text evidence="2">The sequence shown here is derived from an EMBL/GenBank/DDBJ whole genome shotgun (WGS) entry which is preliminary data.</text>
</comment>
<reference evidence="2" key="1">
    <citation type="submission" date="2020-03" db="EMBL/GenBank/DDBJ databases">
        <authorList>
            <person name="Weist P."/>
        </authorList>
    </citation>
    <scope>NUCLEOTIDE SEQUENCE</scope>
</reference>
<accession>A0A9N7UBX9</accession>
<name>A0A9N7UBX9_PLEPL</name>